<dbReference type="Proteomes" id="UP001597231">
    <property type="component" value="Unassembled WGS sequence"/>
</dbReference>
<evidence type="ECO:0000256" key="1">
    <source>
        <dbReference type="ARBA" id="ARBA00004651"/>
    </source>
</evidence>
<keyword evidence="2" id="KW-1003">Cell membrane</keyword>
<dbReference type="Pfam" id="PF09678">
    <property type="entry name" value="Caa3_CtaG"/>
    <property type="match status" value="1"/>
</dbReference>
<feature type="transmembrane region" description="Helical" evidence="6">
    <location>
        <begin position="12"/>
        <end position="31"/>
    </location>
</feature>
<feature type="transmembrane region" description="Helical" evidence="6">
    <location>
        <begin position="52"/>
        <end position="76"/>
    </location>
</feature>
<gene>
    <name evidence="7" type="primary">ctaG</name>
    <name evidence="7" type="ORF">ACFQ38_02655</name>
</gene>
<feature type="transmembrane region" description="Helical" evidence="6">
    <location>
        <begin position="258"/>
        <end position="277"/>
    </location>
</feature>
<feature type="transmembrane region" description="Helical" evidence="6">
    <location>
        <begin position="115"/>
        <end position="138"/>
    </location>
</feature>
<name>A0ABW3TTQ8_9BACL</name>
<dbReference type="EMBL" id="JBHTLT010000016">
    <property type="protein sequence ID" value="MFD1204030.1"/>
    <property type="molecule type" value="Genomic_DNA"/>
</dbReference>
<protein>
    <submittedName>
        <fullName evidence="7">Cytochrome c oxidase assembly factor CtaG</fullName>
    </submittedName>
</protein>
<keyword evidence="8" id="KW-1185">Reference proteome</keyword>
<evidence type="ECO:0000256" key="3">
    <source>
        <dbReference type="ARBA" id="ARBA00022692"/>
    </source>
</evidence>
<dbReference type="RefSeq" id="WP_381479733.1">
    <property type="nucleotide sequence ID" value="NZ_JBHTLT010000016.1"/>
</dbReference>
<organism evidence="7 8">
    <name type="scientific">Sporosarcina contaminans</name>
    <dbReference type="NCBI Taxonomy" id="633403"/>
    <lineage>
        <taxon>Bacteria</taxon>
        <taxon>Bacillati</taxon>
        <taxon>Bacillota</taxon>
        <taxon>Bacilli</taxon>
        <taxon>Bacillales</taxon>
        <taxon>Caryophanaceae</taxon>
        <taxon>Sporosarcina</taxon>
    </lineage>
</organism>
<keyword evidence="4 6" id="KW-1133">Transmembrane helix</keyword>
<keyword evidence="3 6" id="KW-0812">Transmembrane</keyword>
<sequence length="305" mass="34800">MMPFSIFGFRALWSPYFFVTIVLLTILYFLLTKKWRHLFEGTEPVTRKQMQSFVASMILLYIVKGSPVDLIGHILFSVHMTQMALLLLGVAPLMIMGIPNFIWKKVFSVKIIDKVVRLLTKPIISLLIFTLAFSLYHYPMILDYIKLSAVLHAIFTITVFMAALVLWWPVVNTMDDHPQLHGLKKIGYVILSALLVTPACALIIFVDVPVYETYSSGEAWLQAMALCVPAGTLSGLSISGPELFTNMPTVYDQQLGGIIMKVVQELIYVVVIAKIFINWYREEQLNADEITQKDLLERQKFEMNR</sequence>
<comment type="subcellular location">
    <subcellularLocation>
        <location evidence="1">Cell membrane</location>
        <topology evidence="1">Multi-pass membrane protein</topology>
    </subcellularLocation>
</comment>
<evidence type="ECO:0000313" key="8">
    <source>
        <dbReference type="Proteomes" id="UP001597231"/>
    </source>
</evidence>
<evidence type="ECO:0000313" key="7">
    <source>
        <dbReference type="EMBL" id="MFD1204030.1"/>
    </source>
</evidence>
<dbReference type="InterPro" id="IPR014108">
    <property type="entry name" value="Caa3-assmbl_CtaG"/>
</dbReference>
<feature type="transmembrane region" description="Helical" evidence="6">
    <location>
        <begin position="144"/>
        <end position="168"/>
    </location>
</feature>
<feature type="transmembrane region" description="Helical" evidence="6">
    <location>
        <begin position="188"/>
        <end position="208"/>
    </location>
</feature>
<accession>A0ABW3TTQ8</accession>
<dbReference type="InterPro" id="IPR019108">
    <property type="entry name" value="Caa3_assmbl_CtaG-rel"/>
</dbReference>
<comment type="caution">
    <text evidence="7">The sequence shown here is derived from an EMBL/GenBank/DDBJ whole genome shotgun (WGS) entry which is preliminary data.</text>
</comment>
<keyword evidence="5 6" id="KW-0472">Membrane</keyword>
<reference evidence="8" key="1">
    <citation type="journal article" date="2019" name="Int. J. Syst. Evol. Microbiol.">
        <title>The Global Catalogue of Microorganisms (GCM) 10K type strain sequencing project: providing services to taxonomists for standard genome sequencing and annotation.</title>
        <authorList>
            <consortium name="The Broad Institute Genomics Platform"/>
            <consortium name="The Broad Institute Genome Sequencing Center for Infectious Disease"/>
            <person name="Wu L."/>
            <person name="Ma J."/>
        </authorList>
    </citation>
    <scope>NUCLEOTIDE SEQUENCE [LARGE SCALE GENOMIC DNA]</scope>
    <source>
        <strain evidence="8">CCUG 53915</strain>
    </source>
</reference>
<evidence type="ECO:0000256" key="5">
    <source>
        <dbReference type="ARBA" id="ARBA00023136"/>
    </source>
</evidence>
<evidence type="ECO:0000256" key="6">
    <source>
        <dbReference type="SAM" id="Phobius"/>
    </source>
</evidence>
<evidence type="ECO:0000256" key="4">
    <source>
        <dbReference type="ARBA" id="ARBA00022989"/>
    </source>
</evidence>
<feature type="transmembrane region" description="Helical" evidence="6">
    <location>
        <begin position="82"/>
        <end position="103"/>
    </location>
</feature>
<proteinExistence type="predicted"/>
<dbReference type="NCBIfam" id="TIGR02737">
    <property type="entry name" value="caa3_CtaG"/>
    <property type="match status" value="1"/>
</dbReference>
<evidence type="ECO:0000256" key="2">
    <source>
        <dbReference type="ARBA" id="ARBA00022475"/>
    </source>
</evidence>